<evidence type="ECO:0000313" key="3">
    <source>
        <dbReference type="Proteomes" id="UP000183971"/>
    </source>
</evidence>
<protein>
    <submittedName>
        <fullName evidence="2">Uncharacterized protein</fullName>
    </submittedName>
</protein>
<proteinExistence type="predicted"/>
<feature type="region of interest" description="Disordered" evidence="1">
    <location>
        <begin position="295"/>
        <end position="338"/>
    </location>
</feature>
<dbReference type="RefSeq" id="XP_031084448.1">
    <property type="nucleotide sequence ID" value="XM_031218607.1"/>
</dbReference>
<dbReference type="Proteomes" id="UP000183971">
    <property type="component" value="Unassembled WGS sequence"/>
</dbReference>
<gene>
    <name evidence="2" type="ORF">FPRO_13664</name>
</gene>
<organism evidence="2 3">
    <name type="scientific">Fusarium proliferatum (strain ET1)</name>
    <name type="common">Orchid endophyte fungus</name>
    <dbReference type="NCBI Taxonomy" id="1227346"/>
    <lineage>
        <taxon>Eukaryota</taxon>
        <taxon>Fungi</taxon>
        <taxon>Dikarya</taxon>
        <taxon>Ascomycota</taxon>
        <taxon>Pezizomycotina</taxon>
        <taxon>Sordariomycetes</taxon>
        <taxon>Hypocreomycetidae</taxon>
        <taxon>Hypocreales</taxon>
        <taxon>Nectriaceae</taxon>
        <taxon>Fusarium</taxon>
        <taxon>Fusarium fujikuroi species complex</taxon>
    </lineage>
</organism>
<reference evidence="3" key="1">
    <citation type="journal article" date="2016" name="Genome Biol. Evol.">
        <title>Comparative 'omics' of the Fusarium fujikuroi species complex highlights differences in genetic potential and metabolite synthesis.</title>
        <authorList>
            <person name="Niehaus E.-M."/>
            <person name="Muensterkoetter M."/>
            <person name="Proctor R.H."/>
            <person name="Brown D.W."/>
            <person name="Sharon A."/>
            <person name="Idan Y."/>
            <person name="Oren-Young L."/>
            <person name="Sieber C.M."/>
            <person name="Novak O."/>
            <person name="Pencik A."/>
            <person name="Tarkowska D."/>
            <person name="Hromadova K."/>
            <person name="Freeman S."/>
            <person name="Maymon M."/>
            <person name="Elazar M."/>
            <person name="Youssef S.A."/>
            <person name="El-Shabrawy E.S.M."/>
            <person name="Shalaby A.B.A."/>
            <person name="Houterman P."/>
            <person name="Brock N.L."/>
            <person name="Burkhardt I."/>
            <person name="Tsavkelova E.A."/>
            <person name="Dickschat J.S."/>
            <person name="Galuszka P."/>
            <person name="Gueldener U."/>
            <person name="Tudzynski B."/>
        </authorList>
    </citation>
    <scope>NUCLEOTIDE SEQUENCE [LARGE SCALE GENOMIC DNA]</scope>
    <source>
        <strain evidence="3">ET1</strain>
    </source>
</reference>
<keyword evidence="3" id="KW-1185">Reference proteome</keyword>
<feature type="compositionally biased region" description="Acidic residues" evidence="1">
    <location>
        <begin position="1"/>
        <end position="18"/>
    </location>
</feature>
<evidence type="ECO:0000313" key="2">
    <source>
        <dbReference type="EMBL" id="CZR43857.1"/>
    </source>
</evidence>
<accession>A0A1L7VTW7</accession>
<evidence type="ECO:0000256" key="1">
    <source>
        <dbReference type="SAM" id="MobiDB-lite"/>
    </source>
</evidence>
<name>A0A1L7VTW7_FUSPR</name>
<comment type="caution">
    <text evidence="2">The sequence shown here is derived from an EMBL/GenBank/DDBJ whole genome shotgun (WGS) entry which is preliminary data.</text>
</comment>
<dbReference type="AlphaFoldDB" id="A0A1L7VTW7"/>
<feature type="region of interest" description="Disordered" evidence="1">
    <location>
        <begin position="1"/>
        <end position="42"/>
    </location>
</feature>
<sequence length="435" mass="49374">MDDDDSDLFSWATDDEDANHELTSQSAAIRNATPPSQIRNGRDRSRLPLLQLAEWDETLAYDEQPPTCVHYLIEWKLKLNSRCISKDTEPDVVLAPGAYWTKYLWSKVDKLAKKKLPANRTFHVDDTDIAVCVNYKGEADLNTRCDGLGVDWKMIEGKLQAWSYLLLDGKRLKISLSFNYIETSQSGGVVARRRGGRSATAFQLAERAIDIGEEETASAEPAVWRKVYDFFRCTGSPCGLGPHCWVDTVGKKHYKLKTHHLRALIEHVHLGNTVESHDDVPPDVRDLLYAEEEQSIQRKRKRRSSSTDARPANITNVMPIRAGHSSDDNGVRTPSESVEGSPYALKYLGIPGMRDVNVNNYCIWHCSKNANNVWKMEYKKVCDLTLAEGLDLEQIHLDQDAQFFIDKGVKKGIAKRWVSDVEVWFRDMETLEASE</sequence>
<dbReference type="GeneID" id="42058525"/>
<feature type="compositionally biased region" description="Polar residues" evidence="1">
    <location>
        <begin position="21"/>
        <end position="39"/>
    </location>
</feature>
<dbReference type="EMBL" id="FJOF01000008">
    <property type="protein sequence ID" value="CZR43857.1"/>
    <property type="molecule type" value="Genomic_DNA"/>
</dbReference>
<dbReference type="VEuPathDB" id="FungiDB:FPRO_13664"/>